<sequence length="173" mass="18919">MQKKVIVVMGVSGVGKTSVALGIARQLGAIYVEADDFHPQKNVDAMRAGIPLTDEMRHPWLTALAEGIADTQAAQDGQVVVAACSALKKSYRDTLRDRLPDVFFVHLHGDQHKIEGRMSARTDHFMPSSLLDSQFATLEPPNRDEASCTVDVSGSKSETIDKALRLLPEEFLC</sequence>
<evidence type="ECO:0000256" key="4">
    <source>
        <dbReference type="ARBA" id="ARBA00022679"/>
    </source>
</evidence>
<comment type="pathway">
    <text evidence="1">Carbohydrate acid metabolism.</text>
</comment>
<dbReference type="SUPFAM" id="SSF52540">
    <property type="entry name" value="P-loop containing nucleoside triphosphate hydrolases"/>
    <property type="match status" value="1"/>
</dbReference>
<organism evidence="11 12">
    <name type="scientific">Aliiroseovarius halocynthiae</name>
    <dbReference type="NCBI Taxonomy" id="985055"/>
    <lineage>
        <taxon>Bacteria</taxon>
        <taxon>Pseudomonadati</taxon>
        <taxon>Pseudomonadota</taxon>
        <taxon>Alphaproteobacteria</taxon>
        <taxon>Rhodobacterales</taxon>
        <taxon>Paracoccaceae</taxon>
        <taxon>Aliiroseovarius</taxon>
    </lineage>
</organism>
<dbReference type="GO" id="GO:0046316">
    <property type="term" value="F:gluconokinase activity"/>
    <property type="evidence" value="ECO:0007669"/>
    <property type="project" value="UniProtKB-EC"/>
</dbReference>
<dbReference type="InterPro" id="IPR006001">
    <property type="entry name" value="Therm_gnt_kin"/>
</dbReference>
<keyword evidence="5 10" id="KW-0547">Nucleotide-binding</keyword>
<dbReference type="Pfam" id="PF13671">
    <property type="entry name" value="AAA_33"/>
    <property type="match status" value="1"/>
</dbReference>
<dbReference type="PANTHER" id="PTHR43442">
    <property type="entry name" value="GLUCONOKINASE-RELATED"/>
    <property type="match status" value="1"/>
</dbReference>
<evidence type="ECO:0000256" key="1">
    <source>
        <dbReference type="ARBA" id="ARBA00004761"/>
    </source>
</evidence>
<dbReference type="CDD" id="cd02021">
    <property type="entry name" value="GntK"/>
    <property type="match status" value="1"/>
</dbReference>
<evidence type="ECO:0000256" key="9">
    <source>
        <dbReference type="ARBA" id="ARBA00048090"/>
    </source>
</evidence>
<evidence type="ECO:0000256" key="10">
    <source>
        <dbReference type="RuleBase" id="RU363066"/>
    </source>
</evidence>
<comment type="caution">
    <text evidence="11">The sequence shown here is derived from an EMBL/GenBank/DDBJ whole genome shotgun (WGS) entry which is preliminary data.</text>
</comment>
<dbReference type="EMBL" id="VICH01000004">
    <property type="protein sequence ID" value="TQV68635.1"/>
    <property type="molecule type" value="Genomic_DNA"/>
</dbReference>
<dbReference type="PANTHER" id="PTHR43442:SF3">
    <property type="entry name" value="GLUCONOKINASE-RELATED"/>
    <property type="match status" value="1"/>
</dbReference>
<comment type="similarity">
    <text evidence="2 10">Belongs to the gluconokinase GntK/GntV family.</text>
</comment>
<evidence type="ECO:0000256" key="8">
    <source>
        <dbReference type="ARBA" id="ARBA00023064"/>
    </source>
</evidence>
<keyword evidence="4 10" id="KW-0808">Transferase</keyword>
<reference evidence="11 12" key="1">
    <citation type="submission" date="2019-06" db="EMBL/GenBank/DDBJ databases">
        <title>A novel species of marine bacteria.</title>
        <authorList>
            <person name="Wang Y."/>
        </authorList>
    </citation>
    <scope>NUCLEOTIDE SEQUENCE [LARGE SCALE GENOMIC DNA]</scope>
    <source>
        <strain evidence="11 12">MA1-10</strain>
    </source>
</reference>
<evidence type="ECO:0000256" key="5">
    <source>
        <dbReference type="ARBA" id="ARBA00022741"/>
    </source>
</evidence>
<evidence type="ECO:0000256" key="6">
    <source>
        <dbReference type="ARBA" id="ARBA00022777"/>
    </source>
</evidence>
<evidence type="ECO:0000256" key="2">
    <source>
        <dbReference type="ARBA" id="ARBA00008420"/>
    </source>
</evidence>
<dbReference type="GO" id="GO:0005524">
    <property type="term" value="F:ATP binding"/>
    <property type="evidence" value="ECO:0007669"/>
    <property type="project" value="UniProtKB-KW"/>
</dbReference>
<keyword evidence="7 10" id="KW-0067">ATP-binding</keyword>
<dbReference type="OrthoDB" id="9795716at2"/>
<evidence type="ECO:0000256" key="3">
    <source>
        <dbReference type="ARBA" id="ARBA00012054"/>
    </source>
</evidence>
<dbReference type="InterPro" id="IPR027417">
    <property type="entry name" value="P-loop_NTPase"/>
</dbReference>
<proteinExistence type="inferred from homology"/>
<keyword evidence="6 10" id="KW-0418">Kinase</keyword>
<evidence type="ECO:0000256" key="7">
    <source>
        <dbReference type="ARBA" id="ARBA00022840"/>
    </source>
</evidence>
<dbReference type="Proteomes" id="UP000315816">
    <property type="component" value="Unassembled WGS sequence"/>
</dbReference>
<keyword evidence="8" id="KW-0311">Gluconate utilization</keyword>
<protein>
    <recommendedName>
        <fullName evidence="3 10">Gluconokinase</fullName>
        <ecNumber evidence="3 10">2.7.1.12</ecNumber>
    </recommendedName>
</protein>
<dbReference type="NCBIfam" id="TIGR01313">
    <property type="entry name" value="therm_gnt_kin"/>
    <property type="match status" value="1"/>
</dbReference>
<dbReference type="GO" id="GO:0019521">
    <property type="term" value="P:D-gluconate metabolic process"/>
    <property type="evidence" value="ECO:0007669"/>
    <property type="project" value="UniProtKB-KW"/>
</dbReference>
<dbReference type="GO" id="GO:0005737">
    <property type="term" value="C:cytoplasm"/>
    <property type="evidence" value="ECO:0007669"/>
    <property type="project" value="TreeGrafter"/>
</dbReference>
<dbReference type="Gene3D" id="3.40.50.300">
    <property type="entry name" value="P-loop containing nucleotide triphosphate hydrolases"/>
    <property type="match status" value="1"/>
</dbReference>
<dbReference type="EC" id="2.7.1.12" evidence="3 10"/>
<keyword evidence="12" id="KW-1185">Reference proteome</keyword>
<accession>A0A545SUJ2</accession>
<evidence type="ECO:0000313" key="12">
    <source>
        <dbReference type="Proteomes" id="UP000315816"/>
    </source>
</evidence>
<name>A0A545SUJ2_9RHOB</name>
<dbReference type="FunFam" id="3.40.50.300:FF:000522">
    <property type="entry name" value="Gluconokinase"/>
    <property type="match status" value="1"/>
</dbReference>
<dbReference type="AlphaFoldDB" id="A0A545SUJ2"/>
<dbReference type="RefSeq" id="WP_142852388.1">
    <property type="nucleotide sequence ID" value="NZ_FXWW01000001.1"/>
</dbReference>
<evidence type="ECO:0000313" key="11">
    <source>
        <dbReference type="EMBL" id="TQV68635.1"/>
    </source>
</evidence>
<comment type="catalytic activity">
    <reaction evidence="9 10">
        <text>D-gluconate + ATP = 6-phospho-D-gluconate + ADP + H(+)</text>
        <dbReference type="Rhea" id="RHEA:19433"/>
        <dbReference type="ChEBI" id="CHEBI:15378"/>
        <dbReference type="ChEBI" id="CHEBI:18391"/>
        <dbReference type="ChEBI" id="CHEBI:30616"/>
        <dbReference type="ChEBI" id="CHEBI:58759"/>
        <dbReference type="ChEBI" id="CHEBI:456216"/>
        <dbReference type="EC" id="2.7.1.12"/>
    </reaction>
</comment>
<gene>
    <name evidence="11" type="ORF">FIL88_03380</name>
</gene>